<accession>A0A2T2XCR4</accession>
<dbReference type="Proteomes" id="UP000242972">
    <property type="component" value="Unassembled WGS sequence"/>
</dbReference>
<comment type="subcellular location">
    <subcellularLocation>
        <location evidence="1">Membrane</location>
        <topology evidence="1">Multi-pass membrane protein</topology>
    </subcellularLocation>
</comment>
<evidence type="ECO:0000256" key="2">
    <source>
        <dbReference type="ARBA" id="ARBA00022692"/>
    </source>
</evidence>
<organism evidence="6 7">
    <name type="scientific">Sulfobacillus benefaciens</name>
    <dbReference type="NCBI Taxonomy" id="453960"/>
    <lineage>
        <taxon>Bacteria</taxon>
        <taxon>Bacillati</taxon>
        <taxon>Bacillota</taxon>
        <taxon>Clostridia</taxon>
        <taxon>Eubacteriales</taxon>
        <taxon>Clostridiales Family XVII. Incertae Sedis</taxon>
        <taxon>Sulfobacillus</taxon>
    </lineage>
</organism>
<evidence type="ECO:0000256" key="4">
    <source>
        <dbReference type="ARBA" id="ARBA00023136"/>
    </source>
</evidence>
<gene>
    <name evidence="6" type="ORF">C7B46_14970</name>
</gene>
<proteinExistence type="predicted"/>
<dbReference type="EMBL" id="PXYW01000046">
    <property type="protein sequence ID" value="PSR32270.1"/>
    <property type="molecule type" value="Genomic_DNA"/>
</dbReference>
<keyword evidence="3 5" id="KW-1133">Transmembrane helix</keyword>
<protein>
    <submittedName>
        <fullName evidence="6">Uncharacterized protein</fullName>
    </submittedName>
</protein>
<comment type="caution">
    <text evidence="6">The sequence shown here is derived from an EMBL/GenBank/DDBJ whole genome shotgun (WGS) entry which is preliminary data.</text>
</comment>
<dbReference type="InterPro" id="IPR027469">
    <property type="entry name" value="Cation_efflux_TMD_sf"/>
</dbReference>
<evidence type="ECO:0000256" key="1">
    <source>
        <dbReference type="ARBA" id="ARBA00004141"/>
    </source>
</evidence>
<reference evidence="6 7" key="1">
    <citation type="journal article" date="2014" name="BMC Genomics">
        <title>Comparison of environmental and isolate Sulfobacillus genomes reveals diverse carbon, sulfur, nitrogen, and hydrogen metabolisms.</title>
        <authorList>
            <person name="Justice N.B."/>
            <person name="Norman A."/>
            <person name="Brown C.T."/>
            <person name="Singh A."/>
            <person name="Thomas B.C."/>
            <person name="Banfield J.F."/>
        </authorList>
    </citation>
    <scope>NUCLEOTIDE SEQUENCE [LARGE SCALE GENOMIC DNA]</scope>
    <source>
        <strain evidence="6">AMDSBA4</strain>
    </source>
</reference>
<keyword evidence="4 5" id="KW-0472">Membrane</keyword>
<name>A0A2T2XCR4_9FIRM</name>
<keyword evidence="2 5" id="KW-0812">Transmembrane</keyword>
<evidence type="ECO:0000256" key="5">
    <source>
        <dbReference type="SAM" id="Phobius"/>
    </source>
</evidence>
<dbReference type="GO" id="GO:0016020">
    <property type="term" value="C:membrane"/>
    <property type="evidence" value="ECO:0007669"/>
    <property type="project" value="UniProtKB-SubCell"/>
</dbReference>
<evidence type="ECO:0000256" key="3">
    <source>
        <dbReference type="ARBA" id="ARBA00022989"/>
    </source>
</evidence>
<evidence type="ECO:0000313" key="6">
    <source>
        <dbReference type="EMBL" id="PSR32270.1"/>
    </source>
</evidence>
<evidence type="ECO:0000313" key="7">
    <source>
        <dbReference type="Proteomes" id="UP000242972"/>
    </source>
</evidence>
<dbReference type="AlphaFoldDB" id="A0A2T2XCR4"/>
<feature type="transmembrane region" description="Helical" evidence="5">
    <location>
        <begin position="12"/>
        <end position="33"/>
    </location>
</feature>
<sequence length="68" mass="7449">MAWAGLGGTLGVWALGWTWMDPVATLAIAYWVAPRSLGSVRRSAGNRGPGTSIERLWSQSIDYEEIVR</sequence>
<dbReference type="SUPFAM" id="SSF161111">
    <property type="entry name" value="Cation efflux protein transmembrane domain-like"/>
    <property type="match status" value="1"/>
</dbReference>